<evidence type="ECO:0000313" key="1">
    <source>
        <dbReference type="EMBL" id="KAG4304149.1"/>
    </source>
</evidence>
<proteinExistence type="predicted"/>
<keyword evidence="2" id="KW-1185">Reference proteome</keyword>
<name>A0ACB7C8X6_9ASCO</name>
<dbReference type="EMBL" id="JABTEG010000011">
    <property type="protein sequence ID" value="KAG4304149.1"/>
    <property type="molecule type" value="Genomic_DNA"/>
</dbReference>
<comment type="caution">
    <text evidence="1">The sequence shown here is derived from an EMBL/GenBank/DDBJ whole genome shotgun (WGS) entry which is preliminary data.</text>
</comment>
<dbReference type="Proteomes" id="UP000768646">
    <property type="component" value="Unassembled WGS sequence"/>
</dbReference>
<reference evidence="1 2" key="1">
    <citation type="journal article" date="2021" name="Commun. Biol.">
        <title>Genomic insights into the host specific adaptation of the Pneumocystis genus.</title>
        <authorList>
            <person name="Cisse O.H."/>
            <person name="Ma L."/>
            <person name="Dekker J.P."/>
            <person name="Khil P.P."/>
            <person name="Youn J.-H."/>
            <person name="Brenchley J.M."/>
            <person name="Blair R."/>
            <person name="Pahar B."/>
            <person name="Chabe M."/>
            <person name="Van Rompay K.K.A."/>
            <person name="Keesler R."/>
            <person name="Sukura A."/>
            <person name="Hirsch V."/>
            <person name="Kutty G."/>
            <person name="Liu Y."/>
            <person name="Peng L."/>
            <person name="Chen J."/>
            <person name="Song J."/>
            <person name="Weissenbacher-Lang C."/>
            <person name="Xu J."/>
            <person name="Upham N.S."/>
            <person name="Stajich J.E."/>
            <person name="Cuomo C.A."/>
            <person name="Cushion M.T."/>
            <person name="Kovacs J.A."/>
        </authorList>
    </citation>
    <scope>NUCLEOTIDE SEQUENCE [LARGE SCALE GENOMIC DNA]</scope>
    <source>
        <strain evidence="1 2">RABM</strain>
    </source>
</reference>
<evidence type="ECO:0000313" key="2">
    <source>
        <dbReference type="Proteomes" id="UP000768646"/>
    </source>
</evidence>
<gene>
    <name evidence="1" type="ORF">PORY_002513</name>
</gene>
<organism evidence="1 2">
    <name type="scientific">Pneumocystis oryctolagi</name>
    <dbReference type="NCBI Taxonomy" id="42067"/>
    <lineage>
        <taxon>Eukaryota</taxon>
        <taxon>Fungi</taxon>
        <taxon>Dikarya</taxon>
        <taxon>Ascomycota</taxon>
        <taxon>Taphrinomycotina</taxon>
        <taxon>Pneumocystomycetes</taxon>
        <taxon>Pneumocystaceae</taxon>
        <taxon>Pneumocystis</taxon>
    </lineage>
</organism>
<protein>
    <submittedName>
        <fullName evidence="1">Uncharacterized protein</fullName>
    </submittedName>
</protein>
<accession>A0ACB7C8X6</accession>
<feature type="non-terminal residue" evidence="1">
    <location>
        <position position="1"/>
    </location>
</feature>
<sequence length="536" mass="62358">FFARKENFISRKNIFFNNIDRQNLLSTFKLLTTLYSFPNMKPVRFQMFPANFLNLPLRRDILNRAVVYEADNLRQGTACKKNRADVRGSNRKIRPQKGTGRARLGDIRSPTIRGGGLAHAPKPRDFSTKLPRKIYYLAMRTALSARYKRGQIIVINHTFELPTHKTRAMVDVMKIYGWDSNGGGTVFIMYADRKNFIHSTGNLGKHCIVRNNLSLQSSSGFFKDSSENNENKAKYPRLTYVPPKLGVNEAYDEALKVIEADRLEKLKKIKRIQRRIEQKMKDSNAKNKNAQLADLKKHLNQLEILADINNPEIRWRFKNNDVDMTIPVYRYLAKQKWMEKPYHLLMQRIEQMYVIPDAYERFKPVAEVLLRFNNEELEPGKFVSNNISASEPVVEINSFSGKEKMYTIVLVDLDVPDLEKDSFKTYLHWIVSNILISPGNTLVKPSSGNILVPYIPPHPQKGSLYHRYTLLVFEQAGRISNNSVIERDRFDVRQFASLNYFKIVGINFWRGIWDEHVDKIMLAMKLPPYKTMLKRC</sequence>